<organism evidence="2 3">
    <name type="scientific">Olivibacter oleidegradans</name>
    <dbReference type="NCBI Taxonomy" id="760123"/>
    <lineage>
        <taxon>Bacteria</taxon>
        <taxon>Pseudomonadati</taxon>
        <taxon>Bacteroidota</taxon>
        <taxon>Sphingobacteriia</taxon>
        <taxon>Sphingobacteriales</taxon>
        <taxon>Sphingobacteriaceae</taxon>
        <taxon>Olivibacter</taxon>
    </lineage>
</organism>
<feature type="domain" description="MazG C-terminal" evidence="1">
    <location>
        <begin position="7"/>
        <end position="195"/>
    </location>
</feature>
<dbReference type="InterPro" id="IPR041407">
    <property type="entry name" value="MazG_C"/>
</dbReference>
<evidence type="ECO:0000313" key="2">
    <source>
        <dbReference type="EMBL" id="MFC0320227.1"/>
    </source>
</evidence>
<dbReference type="EMBL" id="JBHLWO010000002">
    <property type="protein sequence ID" value="MFC0320227.1"/>
    <property type="molecule type" value="Genomic_DNA"/>
</dbReference>
<accession>A0ABV6HNK8</accession>
<protein>
    <recommendedName>
        <fullName evidence="1">MazG C-terminal domain-containing protein</fullName>
    </recommendedName>
</protein>
<reference evidence="2 3" key="1">
    <citation type="submission" date="2024-09" db="EMBL/GenBank/DDBJ databases">
        <authorList>
            <person name="Sun Q."/>
            <person name="Mori K."/>
        </authorList>
    </citation>
    <scope>NUCLEOTIDE SEQUENCE [LARGE SCALE GENOMIC DNA]</scope>
    <source>
        <strain evidence="2 3">CCM 7765</strain>
    </source>
</reference>
<comment type="caution">
    <text evidence="2">The sequence shown here is derived from an EMBL/GenBank/DDBJ whole genome shotgun (WGS) entry which is preliminary data.</text>
</comment>
<keyword evidence="3" id="KW-1185">Reference proteome</keyword>
<sequence>MKQQNKHTVFFDSSFDNNEQLPRQFTVSFRELDNTNIPQVQVFVAGNQQAGDIIDDNAYENDGYRYHDVFHYTFATLLGWSPCTRAMLRLKRKSNLQIDKIEDGARAAITEEAISLMIFNEAKRKNFFKTAKTRVGKHTLKTIKAMTEPFEVSIRTMEEWEEAILKAYEMFRLLLQHKGGEIYFNMLQRSVTYRPLPPQEKFA</sequence>
<evidence type="ECO:0000313" key="3">
    <source>
        <dbReference type="Proteomes" id="UP001589774"/>
    </source>
</evidence>
<dbReference type="Pfam" id="PF18722">
    <property type="entry name" value="MazG_C"/>
    <property type="match status" value="1"/>
</dbReference>
<evidence type="ECO:0000259" key="1">
    <source>
        <dbReference type="Pfam" id="PF18722"/>
    </source>
</evidence>
<name>A0ABV6HNK8_9SPHI</name>
<proteinExistence type="predicted"/>
<dbReference type="Proteomes" id="UP001589774">
    <property type="component" value="Unassembled WGS sequence"/>
</dbReference>
<gene>
    <name evidence="2" type="ORF">ACFFI0_18015</name>
</gene>
<dbReference type="RefSeq" id="WP_377477425.1">
    <property type="nucleotide sequence ID" value="NZ_JBHLWO010000002.1"/>
</dbReference>